<dbReference type="EMBL" id="JAGUCO010000002">
    <property type="protein sequence ID" value="MBS2097657.1"/>
    <property type="molecule type" value="Genomic_DNA"/>
</dbReference>
<dbReference type="PRINTS" id="PR00377">
    <property type="entry name" value="IMPHPHTASES"/>
</dbReference>
<dbReference type="RefSeq" id="WP_212214339.1">
    <property type="nucleotide sequence ID" value="NZ_JAGUCO010000002.1"/>
</dbReference>
<dbReference type="PANTHER" id="PTHR20854">
    <property type="entry name" value="INOSITOL MONOPHOSPHATASE"/>
    <property type="match status" value="1"/>
</dbReference>
<dbReference type="PROSITE" id="PS00629">
    <property type="entry name" value="IMP_1"/>
    <property type="match status" value="1"/>
</dbReference>
<keyword evidence="5" id="KW-1185">Reference proteome</keyword>
<evidence type="ECO:0000256" key="2">
    <source>
        <dbReference type="ARBA" id="ARBA00022801"/>
    </source>
</evidence>
<keyword evidence="3" id="KW-0460">Magnesium</keyword>
<organism evidence="4 5">
    <name type="scientific">Carboxylicivirga linearis</name>
    <dbReference type="NCBI Taxonomy" id="1628157"/>
    <lineage>
        <taxon>Bacteria</taxon>
        <taxon>Pseudomonadati</taxon>
        <taxon>Bacteroidota</taxon>
        <taxon>Bacteroidia</taxon>
        <taxon>Marinilabiliales</taxon>
        <taxon>Marinilabiliaceae</taxon>
        <taxon>Carboxylicivirga</taxon>
    </lineage>
</organism>
<evidence type="ECO:0000256" key="1">
    <source>
        <dbReference type="ARBA" id="ARBA00022723"/>
    </source>
</evidence>
<dbReference type="Gene3D" id="3.40.190.80">
    <property type="match status" value="1"/>
</dbReference>
<accession>A0ABS5JS08</accession>
<keyword evidence="2" id="KW-0378">Hydrolase</keyword>
<dbReference type="PANTHER" id="PTHR20854:SF4">
    <property type="entry name" value="INOSITOL-1-MONOPHOSPHATASE-RELATED"/>
    <property type="match status" value="1"/>
</dbReference>
<evidence type="ECO:0000256" key="3">
    <source>
        <dbReference type="ARBA" id="ARBA00022842"/>
    </source>
</evidence>
<keyword evidence="1" id="KW-0479">Metal-binding</keyword>
<sequence length="283" mass="31605">MELDKKDLQKLNNIAKEAAVEAGSVIQSMIHSQKRLDDKSGHSLASQVLTETDLKSQEIIFNKLTPTIAEYDLGWLGEESEDDGSRFEKDYFWCVDPLDGTLAFTEMYPGYAVSISLISKQGNPVLGVIYMPFSKTLISSEDTEFPVSEEGANELVMYCDKSFLRHPKYNRIFHKLDEYAKRIGLKRFKVISGAGAVVNAINVIQHINACYFKYPKPSKGGGSVWDYAATVAIGSKTNCIVSDSKGKKLDLNRKDSVFMNRSGILYASNKELADFIVNLQENL</sequence>
<name>A0ABS5JS08_9BACT</name>
<dbReference type="InterPro" id="IPR000760">
    <property type="entry name" value="Inositol_monophosphatase-like"/>
</dbReference>
<dbReference type="Pfam" id="PF00459">
    <property type="entry name" value="Inositol_P"/>
    <property type="match status" value="1"/>
</dbReference>
<dbReference type="Gene3D" id="3.30.540.10">
    <property type="entry name" value="Fructose-1,6-Bisphosphatase, subunit A, domain 1"/>
    <property type="match status" value="1"/>
</dbReference>
<comment type="caution">
    <text evidence="4">The sequence shown here is derived from an EMBL/GenBank/DDBJ whole genome shotgun (WGS) entry which is preliminary data.</text>
</comment>
<dbReference type="InterPro" id="IPR020583">
    <property type="entry name" value="Inositol_monoP_metal-BS"/>
</dbReference>
<proteinExistence type="predicted"/>
<gene>
    <name evidence="4" type="ORF">KEM10_05155</name>
</gene>
<reference evidence="4 5" key="1">
    <citation type="journal article" date="2015" name="Int. J. Syst. Evol. Microbiol.">
        <title>Carboxylicivirga linearis sp. nov., isolated from a sea cucumber culture pond.</title>
        <authorList>
            <person name="Wang F.Q."/>
            <person name="Zhou Y.X."/>
            <person name="Lin X.Z."/>
            <person name="Chen G.J."/>
            <person name="Du Z.J."/>
        </authorList>
    </citation>
    <scope>NUCLEOTIDE SEQUENCE [LARGE SCALE GENOMIC DNA]</scope>
    <source>
        <strain evidence="4 5">FB218</strain>
    </source>
</reference>
<evidence type="ECO:0008006" key="6">
    <source>
        <dbReference type="Google" id="ProtNLM"/>
    </source>
</evidence>
<evidence type="ECO:0000313" key="4">
    <source>
        <dbReference type="EMBL" id="MBS2097657.1"/>
    </source>
</evidence>
<dbReference type="Proteomes" id="UP000708576">
    <property type="component" value="Unassembled WGS sequence"/>
</dbReference>
<protein>
    <recommendedName>
        <fullName evidence="6">Inositol monophosphatase</fullName>
    </recommendedName>
</protein>
<dbReference type="SUPFAM" id="SSF56655">
    <property type="entry name" value="Carbohydrate phosphatase"/>
    <property type="match status" value="1"/>
</dbReference>
<evidence type="ECO:0000313" key="5">
    <source>
        <dbReference type="Proteomes" id="UP000708576"/>
    </source>
</evidence>